<reference evidence="1 2" key="1">
    <citation type="submission" date="2023-11" db="EMBL/GenBank/DDBJ databases">
        <title>Analysis of the Genomes of Mucilaginibacter gossypii cycad 4 and M. sabulilitoris SNA2: microbes with the potential for plant growth promotion.</title>
        <authorList>
            <person name="Hirsch A.M."/>
            <person name="Humm E."/>
            <person name="Rubbi M."/>
            <person name="Del Vecchio G."/>
            <person name="Ha S.M."/>
            <person name="Pellegrini M."/>
            <person name="Gunsalus R.P."/>
        </authorList>
    </citation>
    <scope>NUCLEOTIDE SEQUENCE [LARGE SCALE GENOMIC DNA]</scope>
    <source>
        <strain evidence="1 2">SNA2</strain>
    </source>
</reference>
<evidence type="ECO:0000313" key="1">
    <source>
        <dbReference type="EMBL" id="WPU95685.1"/>
    </source>
</evidence>
<protein>
    <submittedName>
        <fullName evidence="1">Uncharacterized protein</fullName>
    </submittedName>
</protein>
<sequence length="79" mass="9007">MDTELMMNKIDAEKMRDLADNLKGEIPNCGFALIVFQPDGDNMVNYISNVSDDFMIKALETQLDALKKNHTFPTPERKD</sequence>
<keyword evidence="2" id="KW-1185">Reference proteome</keyword>
<evidence type="ECO:0000313" key="2">
    <source>
        <dbReference type="Proteomes" id="UP001324380"/>
    </source>
</evidence>
<proteinExistence type="predicted"/>
<accession>A0ABZ0TRD0</accession>
<dbReference type="RefSeq" id="WP_321564791.1">
    <property type="nucleotide sequence ID" value="NZ_CP139558.1"/>
</dbReference>
<name>A0ABZ0TRD0_9SPHI</name>
<dbReference type="EMBL" id="CP139558">
    <property type="protein sequence ID" value="WPU95685.1"/>
    <property type="molecule type" value="Genomic_DNA"/>
</dbReference>
<organism evidence="1 2">
    <name type="scientific">Mucilaginibacter sabulilitoris</name>
    <dbReference type="NCBI Taxonomy" id="1173583"/>
    <lineage>
        <taxon>Bacteria</taxon>
        <taxon>Pseudomonadati</taxon>
        <taxon>Bacteroidota</taxon>
        <taxon>Sphingobacteriia</taxon>
        <taxon>Sphingobacteriales</taxon>
        <taxon>Sphingobacteriaceae</taxon>
        <taxon>Mucilaginibacter</taxon>
    </lineage>
</organism>
<gene>
    <name evidence="1" type="ORF">SNE25_09160</name>
</gene>
<dbReference type="Proteomes" id="UP001324380">
    <property type="component" value="Chromosome"/>
</dbReference>